<dbReference type="InterPro" id="IPR002347">
    <property type="entry name" value="SDR_fam"/>
</dbReference>
<dbReference type="CDD" id="cd05339">
    <property type="entry name" value="17beta-HSDXI-like_SDR_c"/>
    <property type="match status" value="1"/>
</dbReference>
<dbReference type="InterPro" id="IPR002364">
    <property type="entry name" value="Quin_OxRdtase/zeta-crystal_CS"/>
</dbReference>
<keyword evidence="2" id="KW-0472">Membrane</keyword>
<dbReference type="PRINTS" id="PR00080">
    <property type="entry name" value="SDRFAMILY"/>
</dbReference>
<dbReference type="PROSITE" id="PS01162">
    <property type="entry name" value="QOR_ZETA_CRYSTAL"/>
    <property type="match status" value="1"/>
</dbReference>
<dbReference type="PRINTS" id="PR00081">
    <property type="entry name" value="GDHRDH"/>
</dbReference>
<name>A0ABM1JGB1_POLDO</name>
<gene>
    <name evidence="4" type="primary">LOC107074509</name>
</gene>
<keyword evidence="3" id="KW-1185">Reference proteome</keyword>
<protein>
    <submittedName>
        <fullName evidence="4">Estradiol 17-beta-dehydrogenase 11</fullName>
    </submittedName>
</protein>
<dbReference type="RefSeq" id="XP_015191499.1">
    <property type="nucleotide sequence ID" value="XM_015336013.1"/>
</dbReference>
<evidence type="ECO:0000256" key="2">
    <source>
        <dbReference type="SAM" id="Phobius"/>
    </source>
</evidence>
<proteinExistence type="inferred from homology"/>
<sequence>MEFKETLTLIYDIILFVIMSIIYICETIILTIIPKRYREKSIKGKIALVTGGAGGIGKIIVQKLSKLGAHVIILDINKSALEDTVNEIKNQGGKCWGYYCDISDRREIYRIAKSIKIEIGNVFLLINNAGYVYGKTLLDIPDEEIERTFKINVLAHYWMIKIFLKDMIKANYGHIVTIASVAGLLGTYNCTDYSATKFAAIGFHESLFTELRAHGYEGIQLTLVCPFLINTKMFDGVKPRLMKMLEPEYVAEEVITGILLNKVNVTLPNSIRLFLPLKYLLPAKMCWDLMYRIIHGPQMMMTFKGRDNTNMLQDNNNITEKTEKIHLQ</sequence>
<dbReference type="Gene3D" id="3.40.50.720">
    <property type="entry name" value="NAD(P)-binding Rossmann-like Domain"/>
    <property type="match status" value="1"/>
</dbReference>
<accession>A0ABM1JGB1</accession>
<reference evidence="4" key="1">
    <citation type="submission" date="2025-08" db="UniProtKB">
        <authorList>
            <consortium name="RefSeq"/>
        </authorList>
    </citation>
    <scope>IDENTIFICATION</scope>
    <source>
        <tissue evidence="4">Whole body</tissue>
    </source>
</reference>
<evidence type="ECO:0000256" key="1">
    <source>
        <dbReference type="RuleBase" id="RU000363"/>
    </source>
</evidence>
<dbReference type="PANTHER" id="PTHR24322:SF729">
    <property type="entry name" value="MIP05442P"/>
    <property type="match status" value="1"/>
</dbReference>
<dbReference type="SUPFAM" id="SSF51735">
    <property type="entry name" value="NAD(P)-binding Rossmann-fold domains"/>
    <property type="match status" value="1"/>
</dbReference>
<feature type="transmembrane region" description="Helical" evidence="2">
    <location>
        <begin position="13"/>
        <end position="33"/>
    </location>
</feature>
<comment type="similarity">
    <text evidence="1">Belongs to the short-chain dehydrogenases/reductases (SDR) family.</text>
</comment>
<dbReference type="Proteomes" id="UP000694924">
    <property type="component" value="Unplaced"/>
</dbReference>
<dbReference type="InterPro" id="IPR036291">
    <property type="entry name" value="NAD(P)-bd_dom_sf"/>
</dbReference>
<evidence type="ECO:0000313" key="4">
    <source>
        <dbReference type="RefSeq" id="XP_015191499.1"/>
    </source>
</evidence>
<evidence type="ECO:0000313" key="3">
    <source>
        <dbReference type="Proteomes" id="UP000694924"/>
    </source>
</evidence>
<keyword evidence="2" id="KW-1133">Transmembrane helix</keyword>
<dbReference type="Pfam" id="PF00106">
    <property type="entry name" value="adh_short"/>
    <property type="match status" value="1"/>
</dbReference>
<organism evidence="3 4">
    <name type="scientific">Polistes dominula</name>
    <name type="common">European paper wasp</name>
    <name type="synonym">Vespa dominula</name>
    <dbReference type="NCBI Taxonomy" id="743375"/>
    <lineage>
        <taxon>Eukaryota</taxon>
        <taxon>Metazoa</taxon>
        <taxon>Ecdysozoa</taxon>
        <taxon>Arthropoda</taxon>
        <taxon>Hexapoda</taxon>
        <taxon>Insecta</taxon>
        <taxon>Pterygota</taxon>
        <taxon>Neoptera</taxon>
        <taxon>Endopterygota</taxon>
        <taxon>Hymenoptera</taxon>
        <taxon>Apocrita</taxon>
        <taxon>Aculeata</taxon>
        <taxon>Vespoidea</taxon>
        <taxon>Vespidae</taxon>
        <taxon>Polistinae</taxon>
        <taxon>Polistini</taxon>
        <taxon>Polistes</taxon>
    </lineage>
</organism>
<dbReference type="PANTHER" id="PTHR24322">
    <property type="entry name" value="PKSB"/>
    <property type="match status" value="1"/>
</dbReference>
<keyword evidence="2" id="KW-0812">Transmembrane</keyword>
<dbReference type="GeneID" id="107074509"/>